<dbReference type="InterPro" id="IPR036962">
    <property type="entry name" value="Glyco_hydro_3_N_sf"/>
</dbReference>
<dbReference type="GO" id="GO:0004563">
    <property type="term" value="F:beta-N-acetylhexosaminidase activity"/>
    <property type="evidence" value="ECO:0007669"/>
    <property type="project" value="UniProtKB-EC"/>
</dbReference>
<keyword evidence="5" id="KW-0326">Glycosidase</keyword>
<dbReference type="GO" id="GO:0005975">
    <property type="term" value="P:carbohydrate metabolic process"/>
    <property type="evidence" value="ECO:0007669"/>
    <property type="project" value="InterPro"/>
</dbReference>
<sequence>MLFFQNAYASEMPQDELLKKMIGRMLIVGFDGQSVTKDSQIVKQIQKYHLGGIILFDRHFNERTKTKNISSPSQLKTLTSSLKSFALKPLLISVDQEGGKVARLKSAYGFEATPSAKIVSEMDAYMAKRIYDNLAKTLKDAGINCNFAPVVDLAVNPQNRVIAGLKRSYSNEPKEVTKYAKIFMNSLRDKNIISVIKHFPGHGSSLEDSHNGFVDISKTWSEIELEPYIELIHSGDADMIMTAHVFNSNLDELYPSTLSYKANTELLRDKLGYKGVIVSDDLQMGAIAKHYTLEQIVTLSINSGVDMLLFGNQLSYQNSDELVETILAQVKNGAIPLSRILESNSRVEQLFTKIKIK</sequence>
<dbReference type="SUPFAM" id="SSF51445">
    <property type="entry name" value="(Trans)glycosidases"/>
    <property type="match status" value="1"/>
</dbReference>
<reference evidence="8" key="1">
    <citation type="submission" date="2019-06" db="EMBL/GenBank/DDBJ databases">
        <title>Sulfurimonas gotlandica sp. nov., a chemoautotrophic and psychrotolerant epsilonproteobacterium isolated from a pelagic redoxcline, and an emended description of the genus Sulfurimonas.</title>
        <authorList>
            <person name="Wang S."/>
            <person name="Jiang L."/>
            <person name="Shao Z."/>
        </authorList>
    </citation>
    <scope>NUCLEOTIDE SEQUENCE [LARGE SCALE GENOMIC DNA]</scope>
    <source>
        <strain evidence="8">1-1N</strain>
    </source>
</reference>
<dbReference type="InterPro" id="IPR017853">
    <property type="entry name" value="GH"/>
</dbReference>
<gene>
    <name evidence="7" type="ORF">FJR47_09485</name>
</gene>
<accession>A0AAJ4A6I6</accession>
<protein>
    <recommendedName>
        <fullName evidence="3">beta-N-acetylhexosaminidase</fullName>
        <ecNumber evidence="3">3.2.1.52</ecNumber>
    </recommendedName>
</protein>
<comment type="similarity">
    <text evidence="2">Belongs to the glycosyl hydrolase 3 family.</text>
</comment>
<evidence type="ECO:0000259" key="6">
    <source>
        <dbReference type="Pfam" id="PF00933"/>
    </source>
</evidence>
<dbReference type="PANTHER" id="PTHR30480:SF13">
    <property type="entry name" value="BETA-HEXOSAMINIDASE"/>
    <property type="match status" value="1"/>
</dbReference>
<keyword evidence="4 7" id="KW-0378">Hydrolase</keyword>
<dbReference type="GO" id="GO:0009254">
    <property type="term" value="P:peptidoglycan turnover"/>
    <property type="evidence" value="ECO:0007669"/>
    <property type="project" value="TreeGrafter"/>
</dbReference>
<dbReference type="PANTHER" id="PTHR30480">
    <property type="entry name" value="BETA-HEXOSAMINIDASE-RELATED"/>
    <property type="match status" value="1"/>
</dbReference>
<evidence type="ECO:0000256" key="3">
    <source>
        <dbReference type="ARBA" id="ARBA00012663"/>
    </source>
</evidence>
<evidence type="ECO:0000256" key="1">
    <source>
        <dbReference type="ARBA" id="ARBA00001231"/>
    </source>
</evidence>
<organism evidence="7 8">
    <name type="scientific">Sulfurimonas xiamenensis</name>
    <dbReference type="NCBI Taxonomy" id="2590021"/>
    <lineage>
        <taxon>Bacteria</taxon>
        <taxon>Pseudomonadati</taxon>
        <taxon>Campylobacterota</taxon>
        <taxon>Epsilonproteobacteria</taxon>
        <taxon>Campylobacterales</taxon>
        <taxon>Sulfurimonadaceae</taxon>
        <taxon>Sulfurimonas</taxon>
    </lineage>
</organism>
<dbReference type="AlphaFoldDB" id="A0AAJ4A6I6"/>
<evidence type="ECO:0000256" key="5">
    <source>
        <dbReference type="ARBA" id="ARBA00023295"/>
    </source>
</evidence>
<evidence type="ECO:0000313" key="8">
    <source>
        <dbReference type="Proteomes" id="UP000326061"/>
    </source>
</evidence>
<dbReference type="KEGG" id="suln:FJR47_09485"/>
<name>A0AAJ4A6I6_9BACT</name>
<dbReference type="InterPro" id="IPR001764">
    <property type="entry name" value="Glyco_hydro_3_N"/>
</dbReference>
<dbReference type="Proteomes" id="UP000326061">
    <property type="component" value="Chromosome"/>
</dbReference>
<dbReference type="Pfam" id="PF00933">
    <property type="entry name" value="Glyco_hydro_3"/>
    <property type="match status" value="1"/>
</dbReference>
<dbReference type="Gene3D" id="3.20.20.300">
    <property type="entry name" value="Glycoside hydrolase, family 3, N-terminal domain"/>
    <property type="match status" value="1"/>
</dbReference>
<keyword evidence="8" id="KW-1185">Reference proteome</keyword>
<evidence type="ECO:0000256" key="2">
    <source>
        <dbReference type="ARBA" id="ARBA00005336"/>
    </source>
</evidence>
<comment type="catalytic activity">
    <reaction evidence="1">
        <text>Hydrolysis of terminal non-reducing N-acetyl-D-hexosamine residues in N-acetyl-beta-D-hexosaminides.</text>
        <dbReference type="EC" id="3.2.1.52"/>
    </reaction>
</comment>
<dbReference type="EC" id="3.2.1.52" evidence="3"/>
<dbReference type="InterPro" id="IPR050226">
    <property type="entry name" value="NagZ_Beta-hexosaminidase"/>
</dbReference>
<dbReference type="EMBL" id="CP041166">
    <property type="protein sequence ID" value="QFR44255.1"/>
    <property type="molecule type" value="Genomic_DNA"/>
</dbReference>
<evidence type="ECO:0000256" key="4">
    <source>
        <dbReference type="ARBA" id="ARBA00022801"/>
    </source>
</evidence>
<feature type="domain" description="Glycoside hydrolase family 3 N-terminal" evidence="6">
    <location>
        <begin position="21"/>
        <end position="349"/>
    </location>
</feature>
<proteinExistence type="inferred from homology"/>
<evidence type="ECO:0000313" key="7">
    <source>
        <dbReference type="EMBL" id="QFR44255.1"/>
    </source>
</evidence>